<dbReference type="EMBL" id="BAABHS010000001">
    <property type="protein sequence ID" value="GAA4947196.1"/>
    <property type="molecule type" value="Genomic_DNA"/>
</dbReference>
<name>A0ABP9GLC7_9ACTN</name>
<evidence type="ECO:0008006" key="3">
    <source>
        <dbReference type="Google" id="ProtNLM"/>
    </source>
</evidence>
<organism evidence="1 2">
    <name type="scientific">Yinghuangia aomiensis</name>
    <dbReference type="NCBI Taxonomy" id="676205"/>
    <lineage>
        <taxon>Bacteria</taxon>
        <taxon>Bacillati</taxon>
        <taxon>Actinomycetota</taxon>
        <taxon>Actinomycetes</taxon>
        <taxon>Kitasatosporales</taxon>
        <taxon>Streptomycetaceae</taxon>
        <taxon>Yinghuangia</taxon>
    </lineage>
</organism>
<comment type="caution">
    <text evidence="1">The sequence shown here is derived from an EMBL/GenBank/DDBJ whole genome shotgun (WGS) entry which is preliminary data.</text>
</comment>
<sequence length="972" mass="106783">MPDYDLTRLGPRAFEQLTVALARCELGPGVEAFGDGRDGGREATFDGTIDWSKTANPGAGHPDSWSGYTVLQAKFQVKPKAQPHDNAVWFQNEVGKEIASWRRAARADTRTRLPDYLIFVTNVDLSPVARTGGLDTVTAFVQKQLSDGETHRDGLHVRGFRIWHADQIRSMLDAHQGVRWAYPGLLTVGDVLSMLGRDVVSMGSLEVRDPVREELLQALKADRWIRLSQSGGPGDAKLWLDDVAIDLPATADEPEATTVQTVRHILDLGDIVLRRRQPGREVRSNVVLVGGPGQGKSTLSQLIAQAYRVAMLTDADLASSTAEIVGGTRAALGRLGLRVPGNRRWPVRIDLAKYAEELATGSETGLLRWISTQVSKRTTVPVPPKDLHGWLRSWPWALILDGLDEVPSLEARRLVYAKLDELLTTAEDIDADLMVVVTTRPTGYDERFPSDRFQHLNLQRLPPAAAASFARRITAKRFVDDDDMRILVAERMTEASRDPVTVRLMETPLQVTIMSLIVEKYPTLPPDRYSLFNLYYETMCEREIAKGIALSRFISTHRKQVNRLHEQVGLALQVASETAKNAEAVLSPDELNELAVDRFASSGFDPEDAQTHATTLVNAATERLVLLVPRDAGIGFDIRTLQELMAARSITEGDDSQVLERLRLVAHHPHWRNTFLLAVGHLQVVSDRFENHLLNLLTTLDVDPRRLGPRFPSAPALAADILEDNLAAHRPAFERGLVHVVCSALDHPPVVDLSRLAAALLRISSTGHRRTTFDRIASAVTAGASRRAAAALLLHEMRRGTRDNGPLTSIRIALENLKLSTAEVAAVDAWEQLRRDVLPLPGALVGSERDVASYLNLLVGTLDLGPDDAVALVEGLAVLAGVHYRLDGPPPETAVVTRYMANVNPEPLLQALDSYETARALAFALDTVPASHWAIESALGYVLVPARNRQAVGGELRRVVAEARASTLGPPW</sequence>
<evidence type="ECO:0000313" key="2">
    <source>
        <dbReference type="Proteomes" id="UP001500466"/>
    </source>
</evidence>
<gene>
    <name evidence="1" type="ORF">GCM10023205_03840</name>
</gene>
<dbReference type="Proteomes" id="UP001500466">
    <property type="component" value="Unassembled WGS sequence"/>
</dbReference>
<keyword evidence="2" id="KW-1185">Reference proteome</keyword>
<accession>A0ABP9GLC7</accession>
<dbReference type="Gene3D" id="3.40.50.300">
    <property type="entry name" value="P-loop containing nucleotide triphosphate hydrolases"/>
    <property type="match status" value="1"/>
</dbReference>
<reference evidence="2" key="1">
    <citation type="journal article" date="2019" name="Int. J. Syst. Evol. Microbiol.">
        <title>The Global Catalogue of Microorganisms (GCM) 10K type strain sequencing project: providing services to taxonomists for standard genome sequencing and annotation.</title>
        <authorList>
            <consortium name="The Broad Institute Genomics Platform"/>
            <consortium name="The Broad Institute Genome Sequencing Center for Infectious Disease"/>
            <person name="Wu L."/>
            <person name="Ma J."/>
        </authorList>
    </citation>
    <scope>NUCLEOTIDE SEQUENCE [LARGE SCALE GENOMIC DNA]</scope>
    <source>
        <strain evidence="2">JCM 17986</strain>
    </source>
</reference>
<protein>
    <recommendedName>
        <fullName evidence="3">NACHT domain-containing protein</fullName>
    </recommendedName>
</protein>
<evidence type="ECO:0000313" key="1">
    <source>
        <dbReference type="EMBL" id="GAA4947196.1"/>
    </source>
</evidence>
<dbReference type="InterPro" id="IPR027417">
    <property type="entry name" value="P-loop_NTPase"/>
</dbReference>
<proteinExistence type="predicted"/>
<dbReference type="RefSeq" id="WP_345673433.1">
    <property type="nucleotide sequence ID" value="NZ_BAABHS010000001.1"/>
</dbReference>
<dbReference type="SUPFAM" id="SSF52540">
    <property type="entry name" value="P-loop containing nucleoside triphosphate hydrolases"/>
    <property type="match status" value="1"/>
</dbReference>